<keyword evidence="10" id="KW-0489">Methyltransferase</keyword>
<evidence type="ECO:0000256" key="2">
    <source>
        <dbReference type="ARBA" id="ARBA00022691"/>
    </source>
</evidence>
<organism evidence="10 11">
    <name type="scientific">Leptospira brenneri</name>
    <dbReference type="NCBI Taxonomy" id="2023182"/>
    <lineage>
        <taxon>Bacteria</taxon>
        <taxon>Pseudomonadati</taxon>
        <taxon>Spirochaetota</taxon>
        <taxon>Spirochaetia</taxon>
        <taxon>Leptospirales</taxon>
        <taxon>Leptospiraceae</taxon>
        <taxon>Leptospira</taxon>
    </lineage>
</organism>
<feature type="domain" description="Methyltransferase" evidence="9">
    <location>
        <begin position="70"/>
        <end position="219"/>
    </location>
</feature>
<dbReference type="InterPro" id="IPR026669">
    <property type="entry name" value="Arsenite_MeTrfase-like"/>
</dbReference>
<evidence type="ECO:0000256" key="1">
    <source>
        <dbReference type="ARBA" id="ARBA00022679"/>
    </source>
</evidence>
<dbReference type="InterPro" id="IPR025714">
    <property type="entry name" value="Methyltranfer_dom"/>
</dbReference>
<dbReference type="Gene3D" id="3.40.50.150">
    <property type="entry name" value="Vaccinia Virus protein VP39"/>
    <property type="match status" value="1"/>
</dbReference>
<comment type="catalytic activity">
    <reaction evidence="7">
        <text>arsenic triglutathione + 2 [thioredoxin]-dithiol + 2 S-adenosyl-L-methionine + H2O = dimethylarsinous acid + 2 [thioredoxin]-disulfide + 3 glutathione + 2 S-adenosyl-L-homocysteine + 2 H(+)</text>
        <dbReference type="Rhea" id="RHEA:69464"/>
        <dbReference type="Rhea" id="RHEA-COMP:10698"/>
        <dbReference type="Rhea" id="RHEA-COMP:10700"/>
        <dbReference type="ChEBI" id="CHEBI:15377"/>
        <dbReference type="ChEBI" id="CHEBI:15378"/>
        <dbReference type="ChEBI" id="CHEBI:23808"/>
        <dbReference type="ChEBI" id="CHEBI:29950"/>
        <dbReference type="ChEBI" id="CHEBI:50058"/>
        <dbReference type="ChEBI" id="CHEBI:57856"/>
        <dbReference type="ChEBI" id="CHEBI:57925"/>
        <dbReference type="ChEBI" id="CHEBI:59789"/>
        <dbReference type="ChEBI" id="CHEBI:183640"/>
        <dbReference type="EC" id="2.1.1.137"/>
    </reaction>
</comment>
<evidence type="ECO:0000256" key="5">
    <source>
        <dbReference type="ARBA" id="ARBA00034545"/>
    </source>
</evidence>
<dbReference type="GO" id="GO:0030791">
    <property type="term" value="F:arsenite methyltransferase activity"/>
    <property type="evidence" value="ECO:0007669"/>
    <property type="project" value="UniProtKB-EC"/>
</dbReference>
<dbReference type="Gene3D" id="3.40.5.100">
    <property type="match status" value="1"/>
</dbReference>
<evidence type="ECO:0000256" key="4">
    <source>
        <dbReference type="ARBA" id="ARBA00034521"/>
    </source>
</evidence>
<dbReference type="PANTHER" id="PTHR43675">
    <property type="entry name" value="ARSENITE METHYLTRANSFERASE"/>
    <property type="match status" value="1"/>
</dbReference>
<dbReference type="InterPro" id="IPR029063">
    <property type="entry name" value="SAM-dependent_MTases_sf"/>
</dbReference>
<reference evidence="10" key="1">
    <citation type="journal article" date="2019" name="PLoS Negl. Trop. Dis.">
        <title>Revisiting the worldwide diversity of Leptospira species in the environment.</title>
        <authorList>
            <person name="Vincent A.T."/>
            <person name="Schiettekatte O."/>
            <person name="Bourhy P."/>
            <person name="Veyrier F.J."/>
            <person name="Picardeau M."/>
        </authorList>
    </citation>
    <scope>NUCLEOTIDE SEQUENCE [LARGE SCALE GENOMIC DNA]</scope>
    <source>
        <strain evidence="10">201800277</strain>
    </source>
</reference>
<keyword evidence="1 10" id="KW-0808">Transferase</keyword>
<dbReference type="Proteomes" id="UP000297891">
    <property type="component" value="Unassembled WGS sequence"/>
</dbReference>
<dbReference type="OrthoDB" id="9808140at2"/>
<evidence type="ECO:0000313" key="11">
    <source>
        <dbReference type="Proteomes" id="UP000297891"/>
    </source>
</evidence>
<dbReference type="EMBL" id="RQFP01000001">
    <property type="protein sequence ID" value="TGK96789.1"/>
    <property type="molecule type" value="Genomic_DNA"/>
</dbReference>
<comment type="similarity">
    <text evidence="3">Belongs to the methyltransferase superfamily. Arsenite methyltransferase family.</text>
</comment>
<dbReference type="PANTHER" id="PTHR43675:SF8">
    <property type="entry name" value="ARSENITE METHYLTRANSFERASE"/>
    <property type="match status" value="1"/>
</dbReference>
<evidence type="ECO:0000313" key="10">
    <source>
        <dbReference type="EMBL" id="TGK96789.1"/>
    </source>
</evidence>
<comment type="catalytic activity">
    <reaction evidence="6">
        <text>arsenic triglutathione + [thioredoxin]-dithiol + S-adenosyl-L-methionine + 2 H2O = methylarsonous acid + [thioredoxin]-disulfide + 3 glutathione + S-adenosyl-L-homocysteine + H(+)</text>
        <dbReference type="Rhea" id="RHEA:69460"/>
        <dbReference type="Rhea" id="RHEA-COMP:10698"/>
        <dbReference type="Rhea" id="RHEA-COMP:10700"/>
        <dbReference type="ChEBI" id="CHEBI:15377"/>
        <dbReference type="ChEBI" id="CHEBI:15378"/>
        <dbReference type="ChEBI" id="CHEBI:17826"/>
        <dbReference type="ChEBI" id="CHEBI:29950"/>
        <dbReference type="ChEBI" id="CHEBI:50058"/>
        <dbReference type="ChEBI" id="CHEBI:57856"/>
        <dbReference type="ChEBI" id="CHEBI:57925"/>
        <dbReference type="ChEBI" id="CHEBI:59789"/>
        <dbReference type="ChEBI" id="CHEBI:183640"/>
        <dbReference type="EC" id="2.1.1.137"/>
    </reaction>
</comment>
<sequence length="357" mass="39540">MSTSTDEITLETVKNYYGKVLQSNKDLKTSACCSVEAIPKAYQSVIAQIHPEVKEKFYGCGSPFPPLLEGRIVLDLGSGSGRDVYLLSKLVGQSGRVIGIDMTEEQLQVAQSHIEYHREIFGYEKSNVSFHKGYIEDLKSAGIEDNSIDLVVSNCVANLSPNKKSVFTEIFRVLKPGGELYFSDVFADKRIPKELAEDPVLIGECLGGALYTEDFRRLLFQLGIYDFRVVSQSKLELQNDEIIKKVGNINFYSITFRAFKIPLEDKCEDFGQVAFYNGTIPDLPHNFTLDDHHILETGKPMLVCGNSADMLSKTHYKDHFTIIGDKSKHFGLFDCGPSPAVLSNQNGSSNGSAGACC</sequence>
<proteinExistence type="inferred from homology"/>
<dbReference type="SUPFAM" id="SSF53335">
    <property type="entry name" value="S-adenosyl-L-methionine-dependent methyltransferases"/>
    <property type="match status" value="1"/>
</dbReference>
<comment type="caution">
    <text evidence="10">The sequence shown here is derived from an EMBL/GenBank/DDBJ whole genome shotgun (WGS) entry which is preliminary data.</text>
</comment>
<evidence type="ECO:0000256" key="3">
    <source>
        <dbReference type="ARBA" id="ARBA00034487"/>
    </source>
</evidence>
<evidence type="ECO:0000256" key="8">
    <source>
        <dbReference type="ARBA" id="ARBA00048428"/>
    </source>
</evidence>
<gene>
    <name evidence="10" type="ORF">EHQ30_09410</name>
</gene>
<dbReference type="Pfam" id="PF13847">
    <property type="entry name" value="Methyltransf_31"/>
    <property type="match status" value="1"/>
</dbReference>
<evidence type="ECO:0000259" key="9">
    <source>
        <dbReference type="Pfam" id="PF13847"/>
    </source>
</evidence>
<accession>A0A2M9Y536</accession>
<dbReference type="AlphaFoldDB" id="A0A2M9Y536"/>
<dbReference type="EC" id="2.1.1.137" evidence="4"/>
<keyword evidence="2" id="KW-0949">S-adenosyl-L-methionine</keyword>
<keyword evidence="11" id="KW-1185">Reference proteome</keyword>
<dbReference type="RefSeq" id="WP_100789954.1">
    <property type="nucleotide sequence ID" value="NZ_NPDQ01000002.1"/>
</dbReference>
<name>A0A2M9Y536_9LEPT</name>
<evidence type="ECO:0000256" key="6">
    <source>
        <dbReference type="ARBA" id="ARBA00047941"/>
    </source>
</evidence>
<dbReference type="GO" id="GO:0032259">
    <property type="term" value="P:methylation"/>
    <property type="evidence" value="ECO:0007669"/>
    <property type="project" value="UniProtKB-KW"/>
</dbReference>
<dbReference type="CDD" id="cd02440">
    <property type="entry name" value="AdoMet_MTases"/>
    <property type="match status" value="1"/>
</dbReference>
<protein>
    <recommendedName>
        <fullName evidence="5">Arsenite methyltransferase</fullName>
        <ecNumber evidence="4">2.1.1.137</ecNumber>
    </recommendedName>
</protein>
<comment type="catalytic activity">
    <reaction evidence="8">
        <text>arsenic triglutathione + 3 [thioredoxin]-dithiol + 3 S-adenosyl-L-methionine = trimethylarsine + 3 [thioredoxin]-disulfide + 3 glutathione + 3 S-adenosyl-L-homocysteine + 3 H(+)</text>
        <dbReference type="Rhea" id="RHEA:69432"/>
        <dbReference type="Rhea" id="RHEA-COMP:10698"/>
        <dbReference type="Rhea" id="RHEA-COMP:10700"/>
        <dbReference type="ChEBI" id="CHEBI:15378"/>
        <dbReference type="ChEBI" id="CHEBI:27130"/>
        <dbReference type="ChEBI" id="CHEBI:29950"/>
        <dbReference type="ChEBI" id="CHEBI:50058"/>
        <dbReference type="ChEBI" id="CHEBI:57856"/>
        <dbReference type="ChEBI" id="CHEBI:57925"/>
        <dbReference type="ChEBI" id="CHEBI:59789"/>
        <dbReference type="ChEBI" id="CHEBI:183640"/>
        <dbReference type="EC" id="2.1.1.137"/>
    </reaction>
</comment>
<evidence type="ECO:0000256" key="7">
    <source>
        <dbReference type="ARBA" id="ARBA00047943"/>
    </source>
</evidence>